<reference evidence="1" key="1">
    <citation type="submission" date="2020-02" db="EMBL/GenBank/DDBJ databases">
        <authorList>
            <person name="Palmer J.M."/>
        </authorList>
    </citation>
    <scope>NUCLEOTIDE SEQUENCE</scope>
    <source>
        <strain evidence="1">EPUS1.4</strain>
        <tissue evidence="1">Thallus</tissue>
    </source>
</reference>
<comment type="caution">
    <text evidence="1">The sequence shown here is derived from an EMBL/GenBank/DDBJ whole genome shotgun (WGS) entry which is preliminary data.</text>
</comment>
<evidence type="ECO:0000313" key="1">
    <source>
        <dbReference type="EMBL" id="KAF7507316.1"/>
    </source>
</evidence>
<organism evidence="1 2">
    <name type="scientific">Endocarpon pusillum</name>
    <dbReference type="NCBI Taxonomy" id="364733"/>
    <lineage>
        <taxon>Eukaryota</taxon>
        <taxon>Fungi</taxon>
        <taxon>Dikarya</taxon>
        <taxon>Ascomycota</taxon>
        <taxon>Pezizomycotina</taxon>
        <taxon>Eurotiomycetes</taxon>
        <taxon>Chaetothyriomycetidae</taxon>
        <taxon>Verrucariales</taxon>
        <taxon>Verrucariaceae</taxon>
        <taxon>Endocarpon</taxon>
    </lineage>
</organism>
<gene>
    <name evidence="1" type="ORF">GJ744_010750</name>
</gene>
<dbReference type="EMBL" id="JAACFV010000071">
    <property type="protein sequence ID" value="KAF7507316.1"/>
    <property type="molecule type" value="Genomic_DNA"/>
</dbReference>
<proteinExistence type="predicted"/>
<protein>
    <submittedName>
        <fullName evidence="1">Uncharacterized protein</fullName>
    </submittedName>
</protein>
<dbReference type="Proteomes" id="UP000606974">
    <property type="component" value="Unassembled WGS sequence"/>
</dbReference>
<evidence type="ECO:0000313" key="2">
    <source>
        <dbReference type="Proteomes" id="UP000606974"/>
    </source>
</evidence>
<accession>A0A8H7AHP6</accession>
<sequence>MLMSRAAPSVCVGALRKVLRALIPVGLGTSVRNWRNPDGQQTFNVSSPLFWHSSSQTLYNLSQFSSAGSCRQQGPVSYKWGFSFLLLYVFVIGEKSHFTT</sequence>
<name>A0A8H7AHP6_9EURO</name>
<dbReference type="OrthoDB" id="3903561at2759"/>
<dbReference type="AlphaFoldDB" id="A0A8H7AHP6"/>
<keyword evidence="2" id="KW-1185">Reference proteome</keyword>